<dbReference type="InterPro" id="IPR006073">
    <property type="entry name" value="GTP-bd"/>
</dbReference>
<dbReference type="PANTHER" id="PTHR42714:SF2">
    <property type="entry name" value="TRNA MODIFICATION GTPASE GTPBP3, MITOCHONDRIAL"/>
    <property type="match status" value="1"/>
</dbReference>
<organism evidence="4 5">
    <name type="scientific">Terracoccus luteus</name>
    <dbReference type="NCBI Taxonomy" id="53356"/>
    <lineage>
        <taxon>Bacteria</taxon>
        <taxon>Bacillati</taxon>
        <taxon>Actinomycetota</taxon>
        <taxon>Actinomycetes</taxon>
        <taxon>Micrococcales</taxon>
        <taxon>Intrasporangiaceae</taxon>
        <taxon>Terracoccus</taxon>
    </lineage>
</organism>
<dbReference type="Pfam" id="PF18709">
    <property type="entry name" value="DLP_helical"/>
    <property type="match status" value="1"/>
</dbReference>
<dbReference type="CDD" id="cd00882">
    <property type="entry name" value="Ras_like_GTPase"/>
    <property type="match status" value="1"/>
</dbReference>
<dbReference type="Pfam" id="PF01926">
    <property type="entry name" value="MMR_HSR1"/>
    <property type="match status" value="1"/>
</dbReference>
<dbReference type="GO" id="GO:0005737">
    <property type="term" value="C:cytoplasm"/>
    <property type="evidence" value="ECO:0007669"/>
    <property type="project" value="TreeGrafter"/>
</dbReference>
<dbReference type="GO" id="GO:0002098">
    <property type="term" value="P:tRNA wobble uridine modification"/>
    <property type="evidence" value="ECO:0007669"/>
    <property type="project" value="TreeGrafter"/>
</dbReference>
<keyword evidence="5" id="KW-1185">Reference proteome</keyword>
<dbReference type="Proteomes" id="UP000278440">
    <property type="component" value="Unassembled WGS sequence"/>
</dbReference>
<evidence type="ECO:0000256" key="1">
    <source>
        <dbReference type="SAM" id="Coils"/>
    </source>
</evidence>
<feature type="coiled-coil region" evidence="1">
    <location>
        <begin position="263"/>
        <end position="290"/>
    </location>
</feature>
<gene>
    <name evidence="4" type="ORF">DFJ68_2878</name>
</gene>
<dbReference type="AlphaFoldDB" id="A0A495Y1C5"/>
<evidence type="ECO:0000313" key="5">
    <source>
        <dbReference type="Proteomes" id="UP000278440"/>
    </source>
</evidence>
<dbReference type="InterPro" id="IPR027417">
    <property type="entry name" value="P-loop_NTPase"/>
</dbReference>
<dbReference type="GO" id="GO:0030488">
    <property type="term" value="P:tRNA methylation"/>
    <property type="evidence" value="ECO:0007669"/>
    <property type="project" value="TreeGrafter"/>
</dbReference>
<dbReference type="PANTHER" id="PTHR42714">
    <property type="entry name" value="TRNA MODIFICATION GTPASE GTPBP3"/>
    <property type="match status" value="1"/>
</dbReference>
<dbReference type="RefSeq" id="WP_170165785.1">
    <property type="nucleotide sequence ID" value="NZ_RBXT01000001.1"/>
</dbReference>
<evidence type="ECO:0000259" key="3">
    <source>
        <dbReference type="Pfam" id="PF18709"/>
    </source>
</evidence>
<dbReference type="SUPFAM" id="SSF52540">
    <property type="entry name" value="P-loop containing nucleoside triphosphate hydrolases"/>
    <property type="match status" value="1"/>
</dbReference>
<dbReference type="Gene3D" id="3.40.50.300">
    <property type="entry name" value="P-loop containing nucleotide triphosphate hydrolases"/>
    <property type="match status" value="1"/>
</dbReference>
<evidence type="ECO:0000313" key="4">
    <source>
        <dbReference type="EMBL" id="RKT79409.1"/>
    </source>
</evidence>
<dbReference type="InterPro" id="IPR040576">
    <property type="entry name" value="DLP_helical"/>
</dbReference>
<evidence type="ECO:0000259" key="2">
    <source>
        <dbReference type="Pfam" id="PF01926"/>
    </source>
</evidence>
<comment type="caution">
    <text evidence="4">The sequence shown here is derived from an EMBL/GenBank/DDBJ whole genome shotgun (WGS) entry which is preliminary data.</text>
</comment>
<proteinExistence type="predicted"/>
<dbReference type="EMBL" id="RBXT01000001">
    <property type="protein sequence ID" value="RKT79409.1"/>
    <property type="molecule type" value="Genomic_DNA"/>
</dbReference>
<sequence>MSDILYHSVQQRARLLADRLRLALAGIAHPQAKALAERVDPTAHSRPRLVFTGQYSSGKSSLIKALTDGVAAVHIDSDIATDVVTEYDWDGLVTLVDTPGVQAGVDRHDELAESALTAADLVLFTITPDLFDNAGVAHLRHVVNDLQKANQVLVVLNKCNTMAAADGVRQAAVREALGEGALHVPLVECDARDYLDGLDEVDIRRREAYLGLSRLDELRDKINQISASTGDLARYLQPLQNIRAITMEAEALTATDPTEQAALSLLARQRAALTARRERIEANLHSLRAAFLTQSIQAAEAFADSIEAIDDLPDGPVRDNFIGEYEARLSNALNGAAQRLGEEATRLLELQFDDLASEVREIEAAPHTKVILDLGDPDHDVTAHSDVRLRRTRDSVRPSGAVPAWAPQANTWLRIFQDQWGAGAGNMARSSGSAGHRVVLDVGHFFGAKFKPWQAVRVAHRIGQAAKVASVAITVAIEVGGVIAQERAQVDAERRRAARRKALVDEVQRQAGEIVDQALRDVRLNVDPIFTGAYAQIDKVHDDIIAAQDRRSALSEELEAIRAEASTVVAGLTTQTLTEGKAGTP</sequence>
<protein>
    <submittedName>
        <fullName evidence="4">50S ribosome-binding GTPase</fullName>
    </submittedName>
</protein>
<dbReference type="GO" id="GO:0005525">
    <property type="term" value="F:GTP binding"/>
    <property type="evidence" value="ECO:0007669"/>
    <property type="project" value="InterPro"/>
</dbReference>
<reference evidence="4 5" key="1">
    <citation type="submission" date="2018-10" db="EMBL/GenBank/DDBJ databases">
        <title>Sequencing the genomes of 1000 actinobacteria strains.</title>
        <authorList>
            <person name="Klenk H.-P."/>
        </authorList>
    </citation>
    <scope>NUCLEOTIDE SEQUENCE [LARGE SCALE GENOMIC DNA]</scope>
    <source>
        <strain evidence="4 5">DSM 44267</strain>
    </source>
</reference>
<keyword evidence="1" id="KW-0175">Coiled coil</keyword>
<feature type="domain" description="G" evidence="2">
    <location>
        <begin position="49"/>
        <end position="158"/>
    </location>
</feature>
<name>A0A495Y1C5_9MICO</name>
<feature type="domain" description="Dynamin-like helical" evidence="3">
    <location>
        <begin position="439"/>
        <end position="517"/>
    </location>
</feature>
<accession>A0A495Y1C5</accession>